<sequence>MRALHPTEEHLVLHRRPSTLRWWFVVLLLVGAVVNYLDRANLSIANPLISKEFHLSPAEMGVLLSAFLWPYALANLPAGWLVDRLGPRRLFAWASGLWSLVTFISGFSRTPSFLLTMRILLGISESPFFTCGLKVTERWFSKEERGLPTSMFNTGSQIANGIAPPLLTLLMLSLGWRGMFMCIGAVGFVVMIAWLLVYRDRPGMPAEPSPASDPAVSAPAPSTRRSWLSLFRHPSTWFMIIGNFGVVFTVWVYLTWLPGYLEKSRHLRILHTGWVASIPFLCGIVGVPLGGVISDAFIRRGYPPVTARKIPIVGGAVLAALAVAPVPFVSDIVMCIVLLAIGYFAAALPSGVIWTLAADIAPSEQVASLGAIQNFGGFLGASLAPIVTGLIVQATDSFNLVFVVGACLLVVAAISYGVFLRRPIEDHA</sequence>
<feature type="transmembrane region" description="Helical" evidence="7">
    <location>
        <begin position="90"/>
        <end position="108"/>
    </location>
</feature>
<feature type="domain" description="Major facilitator superfamily (MFS) profile" evidence="8">
    <location>
        <begin position="24"/>
        <end position="424"/>
    </location>
</feature>
<feature type="transmembrane region" description="Helical" evidence="7">
    <location>
        <begin position="20"/>
        <end position="37"/>
    </location>
</feature>
<feature type="transmembrane region" description="Helical" evidence="7">
    <location>
        <begin position="369"/>
        <end position="392"/>
    </location>
</feature>
<dbReference type="InterPro" id="IPR020846">
    <property type="entry name" value="MFS_dom"/>
</dbReference>
<keyword evidence="3" id="KW-1003">Cell membrane</keyword>
<dbReference type="Pfam" id="PF07690">
    <property type="entry name" value="MFS_1"/>
    <property type="match status" value="1"/>
</dbReference>
<evidence type="ECO:0000256" key="2">
    <source>
        <dbReference type="ARBA" id="ARBA00022448"/>
    </source>
</evidence>
<dbReference type="PROSITE" id="PS50850">
    <property type="entry name" value="MFS"/>
    <property type="match status" value="1"/>
</dbReference>
<dbReference type="Gene3D" id="1.20.1250.20">
    <property type="entry name" value="MFS general substrate transporter like domains"/>
    <property type="match status" value="2"/>
</dbReference>
<dbReference type="PANTHER" id="PTHR11662:SF399">
    <property type="entry name" value="FI19708P1-RELATED"/>
    <property type="match status" value="1"/>
</dbReference>
<protein>
    <submittedName>
        <fullName evidence="9">Sugar phosphate permease</fullName>
    </submittedName>
</protein>
<evidence type="ECO:0000259" key="8">
    <source>
        <dbReference type="PROSITE" id="PS50850"/>
    </source>
</evidence>
<comment type="subcellular location">
    <subcellularLocation>
        <location evidence="1">Cell membrane</location>
        <topology evidence="1">Multi-pass membrane protein</topology>
    </subcellularLocation>
</comment>
<evidence type="ECO:0000256" key="5">
    <source>
        <dbReference type="ARBA" id="ARBA00022989"/>
    </source>
</evidence>
<accession>A0A1I7F9Q9</accession>
<dbReference type="GO" id="GO:0022857">
    <property type="term" value="F:transmembrane transporter activity"/>
    <property type="evidence" value="ECO:0007669"/>
    <property type="project" value="InterPro"/>
</dbReference>
<feature type="transmembrane region" description="Helical" evidence="7">
    <location>
        <begin position="336"/>
        <end position="357"/>
    </location>
</feature>
<name>A0A1I7F9Q9_9BACL</name>
<evidence type="ECO:0000256" key="1">
    <source>
        <dbReference type="ARBA" id="ARBA00004651"/>
    </source>
</evidence>
<evidence type="ECO:0000256" key="6">
    <source>
        <dbReference type="ARBA" id="ARBA00023136"/>
    </source>
</evidence>
<organism evidence="9 10">
    <name type="scientific">Alicyclobacillus macrosporangiidus</name>
    <dbReference type="NCBI Taxonomy" id="392015"/>
    <lineage>
        <taxon>Bacteria</taxon>
        <taxon>Bacillati</taxon>
        <taxon>Bacillota</taxon>
        <taxon>Bacilli</taxon>
        <taxon>Bacillales</taxon>
        <taxon>Alicyclobacillaceae</taxon>
        <taxon>Alicyclobacillus</taxon>
    </lineage>
</organism>
<keyword evidence="5 7" id="KW-1133">Transmembrane helix</keyword>
<dbReference type="eggNOG" id="COG2271">
    <property type="taxonomic scope" value="Bacteria"/>
</dbReference>
<feature type="transmembrane region" description="Helical" evidence="7">
    <location>
        <begin position="235"/>
        <end position="254"/>
    </location>
</feature>
<reference evidence="10" key="1">
    <citation type="submission" date="2016-10" db="EMBL/GenBank/DDBJ databases">
        <authorList>
            <person name="Varghese N."/>
        </authorList>
    </citation>
    <scope>NUCLEOTIDE SEQUENCE [LARGE SCALE GENOMIC DNA]</scope>
    <source>
        <strain evidence="10">DSM 17980</strain>
    </source>
</reference>
<dbReference type="STRING" id="392015.SAMN05421543_101136"/>
<keyword evidence="2" id="KW-0813">Transport</keyword>
<evidence type="ECO:0000313" key="10">
    <source>
        <dbReference type="Proteomes" id="UP000183508"/>
    </source>
</evidence>
<feature type="transmembrane region" description="Helical" evidence="7">
    <location>
        <begin position="274"/>
        <end position="298"/>
    </location>
</feature>
<dbReference type="SUPFAM" id="SSF103473">
    <property type="entry name" value="MFS general substrate transporter"/>
    <property type="match status" value="1"/>
</dbReference>
<proteinExistence type="predicted"/>
<evidence type="ECO:0000256" key="3">
    <source>
        <dbReference type="ARBA" id="ARBA00022475"/>
    </source>
</evidence>
<dbReference type="RefSeq" id="WP_074948600.1">
    <property type="nucleotide sequence ID" value="NZ_FPBV01000001.1"/>
</dbReference>
<feature type="transmembrane region" description="Helical" evidence="7">
    <location>
        <begin position="174"/>
        <end position="197"/>
    </location>
</feature>
<keyword evidence="6 7" id="KW-0472">Membrane</keyword>
<dbReference type="InterPro" id="IPR050382">
    <property type="entry name" value="MFS_Na/Anion_cotransporter"/>
</dbReference>
<feature type="transmembrane region" description="Helical" evidence="7">
    <location>
        <begin position="310"/>
        <end position="330"/>
    </location>
</feature>
<dbReference type="InterPro" id="IPR036259">
    <property type="entry name" value="MFS_trans_sf"/>
</dbReference>
<feature type="transmembrane region" description="Helical" evidence="7">
    <location>
        <begin position="398"/>
        <end position="419"/>
    </location>
</feature>
<dbReference type="PIRSF" id="PIRSF002808">
    <property type="entry name" value="Hexose_phosphate_transp"/>
    <property type="match status" value="1"/>
</dbReference>
<keyword evidence="10" id="KW-1185">Reference proteome</keyword>
<dbReference type="CDD" id="cd17319">
    <property type="entry name" value="MFS_ExuT_GudP_like"/>
    <property type="match status" value="1"/>
</dbReference>
<feature type="transmembrane region" description="Helical" evidence="7">
    <location>
        <begin position="57"/>
        <end position="78"/>
    </location>
</feature>
<dbReference type="OrthoDB" id="6360at2"/>
<dbReference type="InterPro" id="IPR011701">
    <property type="entry name" value="MFS"/>
</dbReference>
<evidence type="ECO:0000313" key="9">
    <source>
        <dbReference type="EMBL" id="SFU32953.1"/>
    </source>
</evidence>
<dbReference type="AlphaFoldDB" id="A0A1I7F9Q9"/>
<evidence type="ECO:0000256" key="7">
    <source>
        <dbReference type="SAM" id="Phobius"/>
    </source>
</evidence>
<dbReference type="Proteomes" id="UP000183508">
    <property type="component" value="Unassembled WGS sequence"/>
</dbReference>
<gene>
    <name evidence="9" type="ORF">SAMN05421543_101136</name>
</gene>
<keyword evidence="4 7" id="KW-0812">Transmembrane</keyword>
<dbReference type="GO" id="GO:0005886">
    <property type="term" value="C:plasma membrane"/>
    <property type="evidence" value="ECO:0007669"/>
    <property type="project" value="UniProtKB-SubCell"/>
</dbReference>
<dbReference type="PANTHER" id="PTHR11662">
    <property type="entry name" value="SOLUTE CARRIER FAMILY 17"/>
    <property type="match status" value="1"/>
</dbReference>
<evidence type="ECO:0000256" key="4">
    <source>
        <dbReference type="ARBA" id="ARBA00022692"/>
    </source>
</evidence>
<dbReference type="InterPro" id="IPR000849">
    <property type="entry name" value="Sugar_P_transporter"/>
</dbReference>
<dbReference type="EMBL" id="FPBV01000001">
    <property type="protein sequence ID" value="SFU32953.1"/>
    <property type="molecule type" value="Genomic_DNA"/>
</dbReference>